<dbReference type="AlphaFoldDB" id="A0A3P3TA55"/>
<name>A0A3P3TA55_9BACL</name>
<accession>A0A3P3TA55</accession>
<keyword evidence="2" id="KW-1185">Reference proteome</keyword>
<evidence type="ECO:0000313" key="2">
    <source>
        <dbReference type="Proteomes" id="UP000267017"/>
    </source>
</evidence>
<gene>
    <name evidence="1" type="ORF">EHV15_35790</name>
</gene>
<organism evidence="1 2">
    <name type="scientific">Paenibacillus oralis</name>
    <dbReference type="NCBI Taxonomy" id="2490856"/>
    <lineage>
        <taxon>Bacteria</taxon>
        <taxon>Bacillati</taxon>
        <taxon>Bacillota</taxon>
        <taxon>Bacilli</taxon>
        <taxon>Bacillales</taxon>
        <taxon>Paenibacillaceae</taxon>
        <taxon>Paenibacillus</taxon>
    </lineage>
</organism>
<evidence type="ECO:0000313" key="1">
    <source>
        <dbReference type="EMBL" id="RRJ54935.1"/>
    </source>
</evidence>
<comment type="caution">
    <text evidence="1">The sequence shown here is derived from an EMBL/GenBank/DDBJ whole genome shotgun (WGS) entry which is preliminary data.</text>
</comment>
<protein>
    <submittedName>
        <fullName evidence="1">Uncharacterized protein</fullName>
    </submittedName>
</protein>
<reference evidence="1 2" key="1">
    <citation type="submission" date="2018-11" db="EMBL/GenBank/DDBJ databases">
        <title>Genome sequencing of Paenibacillus sp. KCOM 3021 (= ChDC PVNT-B20).</title>
        <authorList>
            <person name="Kook J.-K."/>
            <person name="Park S.-N."/>
            <person name="Lim Y.K."/>
        </authorList>
    </citation>
    <scope>NUCLEOTIDE SEQUENCE [LARGE SCALE GENOMIC DNA]</scope>
    <source>
        <strain evidence="1 2">KCOM 3021</strain>
    </source>
</reference>
<dbReference type="Proteomes" id="UP000267017">
    <property type="component" value="Unassembled WGS sequence"/>
</dbReference>
<proteinExistence type="predicted"/>
<dbReference type="RefSeq" id="WP_128636028.1">
    <property type="nucleotide sequence ID" value="NZ_RRCN01000002.1"/>
</dbReference>
<dbReference type="EMBL" id="RRCN01000002">
    <property type="protein sequence ID" value="RRJ54935.1"/>
    <property type="molecule type" value="Genomic_DNA"/>
</dbReference>
<sequence>MSNNYYFRSTEDANNVLGGAVEIHIGQYAAHSCLLMRQDTFYKSVIEIEAFYLKNKDNLEIVDECDRTITWAQLQTRLLSAGPRFGHRYIEDEAGYTWSKEEFC</sequence>
<dbReference type="OrthoDB" id="9951706at2"/>